<accession>A0A743Z1V4</accession>
<reference evidence="1" key="1">
    <citation type="journal article" date="2018" name="Genome Biol.">
        <title>SKESA: strategic k-mer extension for scrupulous assemblies.</title>
        <authorList>
            <person name="Souvorov A."/>
            <person name="Agarwala R."/>
            <person name="Lipman D.J."/>
        </authorList>
    </citation>
    <scope>NUCLEOTIDE SEQUENCE</scope>
    <source>
        <strain evidence="1">MA.CK_01/00000941</strain>
    </source>
</reference>
<evidence type="ECO:0008006" key="2">
    <source>
        <dbReference type="Google" id="ProtNLM"/>
    </source>
</evidence>
<comment type="caution">
    <text evidence="1">The sequence shown here is derived from an EMBL/GenBank/DDBJ whole genome shotgun (WGS) entry which is preliminary data.</text>
</comment>
<gene>
    <name evidence="1" type="ORF">G8N85_003729</name>
</gene>
<proteinExistence type="predicted"/>
<dbReference type="EMBL" id="DAAUOA010000019">
    <property type="protein sequence ID" value="HAF2205730.1"/>
    <property type="molecule type" value="Genomic_DNA"/>
</dbReference>
<sequence>MSLFEMVAGNDACGKYIHSKAYCPAGKLLVSGGYILSRWTGGDGWNSPDLSMPSASENAWKIYTGGGVTGGTCMRAIAWCAKN</sequence>
<organism evidence="1">
    <name type="scientific">Salmonella enterica</name>
    <name type="common">Salmonella choleraesuis</name>
    <dbReference type="NCBI Taxonomy" id="28901"/>
    <lineage>
        <taxon>Bacteria</taxon>
        <taxon>Pseudomonadati</taxon>
        <taxon>Pseudomonadota</taxon>
        <taxon>Gammaproteobacteria</taxon>
        <taxon>Enterobacterales</taxon>
        <taxon>Enterobacteriaceae</taxon>
        <taxon>Salmonella</taxon>
    </lineage>
</organism>
<dbReference type="AlphaFoldDB" id="A0A743Z1V4"/>
<protein>
    <recommendedName>
        <fullName evidence="2">Shufflon protein B</fullName>
    </recommendedName>
</protein>
<reference evidence="1" key="2">
    <citation type="submission" date="2020-02" db="EMBL/GenBank/DDBJ databases">
        <authorList>
            <consortium name="NCBI Pathogen Detection Project"/>
        </authorList>
    </citation>
    <scope>NUCLEOTIDE SEQUENCE</scope>
    <source>
        <strain evidence="1">MA.CK_01/00000941</strain>
    </source>
</reference>
<name>A0A743Z1V4_SALER</name>
<evidence type="ECO:0000313" key="1">
    <source>
        <dbReference type="EMBL" id="HAF2205730.1"/>
    </source>
</evidence>